<reference evidence="1 2" key="1">
    <citation type="submission" date="2018-08" db="EMBL/GenBank/DDBJ databases">
        <title>A genome reference for cultivated species of the human gut microbiota.</title>
        <authorList>
            <person name="Zou Y."/>
            <person name="Xue W."/>
            <person name="Luo G."/>
        </authorList>
    </citation>
    <scope>NUCLEOTIDE SEQUENCE [LARGE SCALE GENOMIC DNA]</scope>
    <source>
        <strain evidence="1 2">AM35-14</strain>
    </source>
</reference>
<gene>
    <name evidence="1" type="ORF">DW839_15445</name>
</gene>
<name>A0A414AUM1_9FIRM</name>
<evidence type="ECO:0000313" key="2">
    <source>
        <dbReference type="Proteomes" id="UP000283975"/>
    </source>
</evidence>
<dbReference type="AlphaFoldDB" id="A0A414AUM1"/>
<dbReference type="Proteomes" id="UP000283975">
    <property type="component" value="Unassembled WGS sequence"/>
</dbReference>
<protein>
    <submittedName>
        <fullName evidence="1">Uncharacterized protein</fullName>
    </submittedName>
</protein>
<accession>A0A414AUM1</accession>
<evidence type="ECO:0000313" key="1">
    <source>
        <dbReference type="EMBL" id="RHC55307.1"/>
    </source>
</evidence>
<dbReference type="EMBL" id="QSHZ01000015">
    <property type="protein sequence ID" value="RHC55307.1"/>
    <property type="molecule type" value="Genomic_DNA"/>
</dbReference>
<proteinExistence type="predicted"/>
<sequence>MNAYLTNEYMDGYQVSYSVMTEITNVIHETEQVQSVIVSRFYISPCSGSGFMIKDKIQTIFT</sequence>
<organism evidence="1 2">
    <name type="scientific">Enterocloster bolteae</name>
    <dbReference type="NCBI Taxonomy" id="208479"/>
    <lineage>
        <taxon>Bacteria</taxon>
        <taxon>Bacillati</taxon>
        <taxon>Bacillota</taxon>
        <taxon>Clostridia</taxon>
        <taxon>Lachnospirales</taxon>
        <taxon>Lachnospiraceae</taxon>
        <taxon>Enterocloster</taxon>
    </lineage>
</organism>
<comment type="caution">
    <text evidence="1">The sequence shown here is derived from an EMBL/GenBank/DDBJ whole genome shotgun (WGS) entry which is preliminary data.</text>
</comment>